<dbReference type="Proteomes" id="UP001204144">
    <property type="component" value="Unassembled WGS sequence"/>
</dbReference>
<protein>
    <submittedName>
        <fullName evidence="2">DinB family protein</fullName>
    </submittedName>
</protein>
<name>A0AAE3H0B5_9BACT</name>
<feature type="domain" description="DinB-like" evidence="1">
    <location>
        <begin position="31"/>
        <end position="165"/>
    </location>
</feature>
<dbReference type="AlphaFoldDB" id="A0AAE3H0B5"/>
<dbReference type="RefSeq" id="WP_255036204.1">
    <property type="nucleotide sequence ID" value="NZ_RJUF01000010.1"/>
</dbReference>
<comment type="caution">
    <text evidence="2">The sequence shown here is derived from an EMBL/GenBank/DDBJ whole genome shotgun (WGS) entry which is preliminary data.</text>
</comment>
<reference evidence="2 3" key="1">
    <citation type="submission" date="2018-11" db="EMBL/GenBank/DDBJ databases">
        <title>Novel bacteria species description.</title>
        <authorList>
            <person name="Han J.-H."/>
        </authorList>
    </citation>
    <scope>NUCLEOTIDE SEQUENCE [LARGE SCALE GENOMIC DNA]</scope>
    <source>
        <strain evidence="2 3">KCTC23259</strain>
    </source>
</reference>
<accession>A0AAE3H0B5</accession>
<dbReference type="Gene3D" id="1.20.120.450">
    <property type="entry name" value="dinb family like domain"/>
    <property type="match status" value="1"/>
</dbReference>
<gene>
    <name evidence="2" type="ORF">EGI31_05690</name>
</gene>
<dbReference type="InterPro" id="IPR024775">
    <property type="entry name" value="DinB-like"/>
</dbReference>
<dbReference type="Pfam" id="PF12867">
    <property type="entry name" value="DinB_2"/>
    <property type="match status" value="1"/>
</dbReference>
<proteinExistence type="predicted"/>
<evidence type="ECO:0000313" key="2">
    <source>
        <dbReference type="EMBL" id="MCP9762438.1"/>
    </source>
</evidence>
<evidence type="ECO:0000259" key="1">
    <source>
        <dbReference type="Pfam" id="PF12867"/>
    </source>
</evidence>
<evidence type="ECO:0000313" key="3">
    <source>
        <dbReference type="Proteomes" id="UP001204144"/>
    </source>
</evidence>
<organism evidence="2 3">
    <name type="scientific">Lacihabitans soyangensis</name>
    <dbReference type="NCBI Taxonomy" id="869394"/>
    <lineage>
        <taxon>Bacteria</taxon>
        <taxon>Pseudomonadati</taxon>
        <taxon>Bacteroidota</taxon>
        <taxon>Cytophagia</taxon>
        <taxon>Cytophagales</taxon>
        <taxon>Leadbetterellaceae</taxon>
        <taxon>Lacihabitans</taxon>
    </lineage>
</organism>
<dbReference type="InterPro" id="IPR034660">
    <property type="entry name" value="DinB/YfiT-like"/>
</dbReference>
<keyword evidence="3" id="KW-1185">Reference proteome</keyword>
<sequence length="172" mass="19848">MDKPEKIEYNPYFQDYIDLVPLGDFQQTFLKNTENTIEFFENIPADKHDYKYGIDKWTIKEVLMHIIDTERVFAYRTLVCLRGDNITPLQSMDDMLYASNVDVTHRTMESLIGEFKAVRNNSSLLFQNVTEEQSKFLGNGVTHNFSARALGLIMMGHILHHINVIKTSGLAP</sequence>
<dbReference type="SUPFAM" id="SSF109854">
    <property type="entry name" value="DinB/YfiT-like putative metalloenzymes"/>
    <property type="match status" value="1"/>
</dbReference>
<dbReference type="EMBL" id="RJUF01000010">
    <property type="protein sequence ID" value="MCP9762438.1"/>
    <property type="molecule type" value="Genomic_DNA"/>
</dbReference>